<keyword evidence="7" id="KW-0998">Cell outer membrane</keyword>
<comment type="similarity">
    <text evidence="2">Belongs to the outer membrane factor (OMF) (TC 1.B.17) family.</text>
</comment>
<dbReference type="GO" id="GO:0015562">
    <property type="term" value="F:efflux transmembrane transporter activity"/>
    <property type="evidence" value="ECO:0007669"/>
    <property type="project" value="InterPro"/>
</dbReference>
<dbReference type="EMBL" id="JABAIL010000005">
    <property type="protein sequence ID" value="NLR92810.1"/>
    <property type="molecule type" value="Genomic_DNA"/>
</dbReference>
<keyword evidence="4" id="KW-1134">Transmembrane beta strand</keyword>
<keyword evidence="10" id="KW-1185">Reference proteome</keyword>
<keyword evidence="6" id="KW-0472">Membrane</keyword>
<protein>
    <submittedName>
        <fullName evidence="9">TolC family protein</fullName>
    </submittedName>
</protein>
<evidence type="ECO:0000256" key="7">
    <source>
        <dbReference type="ARBA" id="ARBA00023237"/>
    </source>
</evidence>
<keyword evidence="5" id="KW-0812">Transmembrane</keyword>
<evidence type="ECO:0000256" key="6">
    <source>
        <dbReference type="ARBA" id="ARBA00023136"/>
    </source>
</evidence>
<dbReference type="InterPro" id="IPR051906">
    <property type="entry name" value="TolC-like"/>
</dbReference>
<dbReference type="InterPro" id="IPR003423">
    <property type="entry name" value="OMP_efflux"/>
</dbReference>
<keyword evidence="3" id="KW-0813">Transport</keyword>
<evidence type="ECO:0000313" key="9">
    <source>
        <dbReference type="EMBL" id="NLR92810.1"/>
    </source>
</evidence>
<dbReference type="GO" id="GO:0009279">
    <property type="term" value="C:cell outer membrane"/>
    <property type="evidence" value="ECO:0007669"/>
    <property type="project" value="UniProtKB-SubCell"/>
</dbReference>
<keyword evidence="8" id="KW-0732">Signal</keyword>
<evidence type="ECO:0000256" key="1">
    <source>
        <dbReference type="ARBA" id="ARBA00004442"/>
    </source>
</evidence>
<dbReference type="Gene3D" id="1.20.1600.10">
    <property type="entry name" value="Outer membrane efflux proteins (OEP)"/>
    <property type="match status" value="1"/>
</dbReference>
<dbReference type="GO" id="GO:0015288">
    <property type="term" value="F:porin activity"/>
    <property type="evidence" value="ECO:0007669"/>
    <property type="project" value="TreeGrafter"/>
</dbReference>
<evidence type="ECO:0000256" key="2">
    <source>
        <dbReference type="ARBA" id="ARBA00007613"/>
    </source>
</evidence>
<dbReference type="Proteomes" id="UP000585050">
    <property type="component" value="Unassembled WGS sequence"/>
</dbReference>
<feature type="signal peptide" evidence="8">
    <location>
        <begin position="1"/>
        <end position="19"/>
    </location>
</feature>
<dbReference type="GO" id="GO:1990281">
    <property type="term" value="C:efflux pump complex"/>
    <property type="evidence" value="ECO:0007669"/>
    <property type="project" value="TreeGrafter"/>
</dbReference>
<evidence type="ECO:0000256" key="4">
    <source>
        <dbReference type="ARBA" id="ARBA00022452"/>
    </source>
</evidence>
<proteinExistence type="inferred from homology"/>
<dbReference type="Pfam" id="PF02321">
    <property type="entry name" value="OEP"/>
    <property type="match status" value="2"/>
</dbReference>
<gene>
    <name evidence="9" type="ORF">HGP29_16445</name>
</gene>
<feature type="chain" id="PRO_5030894717" evidence="8">
    <location>
        <begin position="20"/>
        <end position="442"/>
    </location>
</feature>
<comment type="caution">
    <text evidence="9">The sequence shown here is derived from an EMBL/GenBank/DDBJ whole genome shotgun (WGS) entry which is preliminary data.</text>
</comment>
<dbReference type="RefSeq" id="WP_168883528.1">
    <property type="nucleotide sequence ID" value="NZ_JABAIL010000005.1"/>
</dbReference>
<evidence type="ECO:0000313" key="10">
    <source>
        <dbReference type="Proteomes" id="UP000585050"/>
    </source>
</evidence>
<dbReference type="PANTHER" id="PTHR30026:SF20">
    <property type="entry name" value="OUTER MEMBRANE PROTEIN TOLC"/>
    <property type="match status" value="1"/>
</dbReference>
<comment type="subcellular location">
    <subcellularLocation>
        <location evidence="1">Cell outer membrane</location>
    </subcellularLocation>
</comment>
<evidence type="ECO:0000256" key="3">
    <source>
        <dbReference type="ARBA" id="ARBA00022448"/>
    </source>
</evidence>
<sequence length="442" mass="51131">MKKWIYYIVMLSVSTSVVAQKSWQLNECINYALENNLDIIQKELLVKQSGVDVKEAKWKFTPSFSGNVNGNFNAGRSIDPNTNGYINNQFFNNFGNLNMNFTVFQGFKLKNELQFQKYRQQASHYQLQDAQEQLVFEVMQAFYDVEYYFELWEITKDQIELSEKIVDRANTQKEVGLKAEADVVEMTAQLEKERLLSIQAFNNMMEAKAILINKMNFDRGINDLQLSFTNTVNKLNDFGTTEDLFSSFQLTSSQIQSQYLLLKGSEKDLKATKANYVPQLTMTASMNTGYSQTNKDSENNIIPYQDQLTNNLNQVVGFSIYIPIFQQNTIRLNVQRAKINQLEAENQLQKIRTETKRIVGNDLREWKALRVEIIQGEKVCSSAQVAYKVALQKYDEGLIDIINLLTVKQKLGQADLDLLLSRLKCQTKEKLLMFYQGNKFWL</sequence>
<evidence type="ECO:0000256" key="5">
    <source>
        <dbReference type="ARBA" id="ARBA00022692"/>
    </source>
</evidence>
<dbReference type="SUPFAM" id="SSF56954">
    <property type="entry name" value="Outer membrane efflux proteins (OEP)"/>
    <property type="match status" value="1"/>
</dbReference>
<reference evidence="9 10" key="1">
    <citation type="submission" date="2020-04" db="EMBL/GenBank/DDBJ databases">
        <title>Flammeovirga sp. SR4, a novel species isolated from seawater.</title>
        <authorList>
            <person name="Wang X."/>
        </authorList>
    </citation>
    <scope>NUCLEOTIDE SEQUENCE [LARGE SCALE GENOMIC DNA]</scope>
    <source>
        <strain evidence="9 10">SR4</strain>
    </source>
</reference>
<organism evidence="9 10">
    <name type="scientific">Flammeovirga agarivorans</name>
    <dbReference type="NCBI Taxonomy" id="2726742"/>
    <lineage>
        <taxon>Bacteria</taxon>
        <taxon>Pseudomonadati</taxon>
        <taxon>Bacteroidota</taxon>
        <taxon>Cytophagia</taxon>
        <taxon>Cytophagales</taxon>
        <taxon>Flammeovirgaceae</taxon>
        <taxon>Flammeovirga</taxon>
    </lineage>
</organism>
<evidence type="ECO:0000256" key="8">
    <source>
        <dbReference type="SAM" id="SignalP"/>
    </source>
</evidence>
<accession>A0A7X8XX69</accession>
<dbReference type="PANTHER" id="PTHR30026">
    <property type="entry name" value="OUTER MEMBRANE PROTEIN TOLC"/>
    <property type="match status" value="1"/>
</dbReference>
<dbReference type="AlphaFoldDB" id="A0A7X8XX69"/>
<name>A0A7X8XX69_9BACT</name>